<name>A0A1Y6K916_9CHLR</name>
<dbReference type="InterPro" id="IPR036237">
    <property type="entry name" value="Xyl_isomerase-like_sf"/>
</dbReference>
<evidence type="ECO:0000313" key="2">
    <source>
        <dbReference type="EMBL" id="SMX55297.1"/>
    </source>
</evidence>
<proteinExistence type="predicted"/>
<feature type="domain" description="Xylose isomerase-like TIM barrel" evidence="1">
    <location>
        <begin position="42"/>
        <end position="240"/>
    </location>
</feature>
<dbReference type="KEGG" id="abat:CFX1CAM_2232"/>
<evidence type="ECO:0000313" key="3">
    <source>
        <dbReference type="Proteomes" id="UP000195514"/>
    </source>
</evidence>
<accession>A0A1Y6K916</accession>
<keyword evidence="3" id="KW-1185">Reference proteome</keyword>
<dbReference type="InterPro" id="IPR013022">
    <property type="entry name" value="Xyl_isomerase-like_TIM-brl"/>
</dbReference>
<evidence type="ECO:0000259" key="1">
    <source>
        <dbReference type="Pfam" id="PF01261"/>
    </source>
</evidence>
<dbReference type="PANTHER" id="PTHR12110">
    <property type="entry name" value="HYDROXYPYRUVATE ISOMERASE"/>
    <property type="match status" value="1"/>
</dbReference>
<dbReference type="SUPFAM" id="SSF51658">
    <property type="entry name" value="Xylose isomerase-like"/>
    <property type="match status" value="1"/>
</dbReference>
<dbReference type="RefSeq" id="WP_157891875.1">
    <property type="nucleotide sequence ID" value="NZ_LT859958.1"/>
</dbReference>
<organism evidence="2 3">
    <name type="scientific">Candidatus Brevifilum fermentans</name>
    <dbReference type="NCBI Taxonomy" id="1986204"/>
    <lineage>
        <taxon>Bacteria</taxon>
        <taxon>Bacillati</taxon>
        <taxon>Chloroflexota</taxon>
        <taxon>Anaerolineae</taxon>
        <taxon>Anaerolineales</taxon>
        <taxon>Anaerolineaceae</taxon>
        <taxon>Candidatus Brevifilum</taxon>
    </lineage>
</organism>
<dbReference type="Proteomes" id="UP000195514">
    <property type="component" value="Chromosome I"/>
</dbReference>
<gene>
    <name evidence="2" type="ORF">CFX1CAM_2232</name>
</gene>
<dbReference type="InterPro" id="IPR050312">
    <property type="entry name" value="IolE/XylAMocC-like"/>
</dbReference>
<reference evidence="3" key="1">
    <citation type="submission" date="2017-05" db="EMBL/GenBank/DDBJ databases">
        <authorList>
            <person name="Kirkegaard R."/>
            <person name="Mcilroy J S."/>
        </authorList>
    </citation>
    <scope>NUCLEOTIDE SEQUENCE [LARGE SCALE GENOMIC DNA]</scope>
</reference>
<dbReference type="AlphaFoldDB" id="A0A1Y6K916"/>
<dbReference type="OrthoDB" id="110795at2"/>
<protein>
    <recommendedName>
        <fullName evidence="1">Xylose isomerase-like TIM barrel domain-containing protein</fullName>
    </recommendedName>
</protein>
<sequence>MNNILVSSSAYLAFNIVNMVNLPRELGIEVLIENANDFVWRHALKELLIDRPSQFSIHGPFLYMNLASPNCEMDQVVENYKWTFDYYNTYGARHVVLHPHGQILEPQKEDAETRKARCLENINTIAELALKENVNLLVENLPYAYTVFGQEDYFDLFKQIPSVGSIIDVGHCLIKGWDIPTVLEILGSKIDAFHINDNYGLNQADVHMKVGDGVFDYKEFIKAYKKFCPDARLVLEYLNVTTEEIVENANMISNLLAE</sequence>
<dbReference type="Pfam" id="PF01261">
    <property type="entry name" value="AP_endonuc_2"/>
    <property type="match status" value="1"/>
</dbReference>
<dbReference type="PANTHER" id="PTHR12110:SF53">
    <property type="entry name" value="BLR5974 PROTEIN"/>
    <property type="match status" value="1"/>
</dbReference>
<dbReference type="EMBL" id="LT859958">
    <property type="protein sequence ID" value="SMX55297.1"/>
    <property type="molecule type" value="Genomic_DNA"/>
</dbReference>
<dbReference type="Gene3D" id="3.20.20.150">
    <property type="entry name" value="Divalent-metal-dependent TIM barrel enzymes"/>
    <property type="match status" value="1"/>
</dbReference>